<dbReference type="Pfam" id="PF25004">
    <property type="entry name" value="DUF7782"/>
    <property type="match status" value="1"/>
</dbReference>
<sequence>MTSTPPPACTDTALIGALRSDLAAAGYTVEGVNQLLGPLAGAALAREQVLPAQRVTASAGTPLATLVRLFGLGDAVDTDDVATALPSLGLQGAQALGLVRDQGPGVVATCDLRPYGEEHHAWWVASDLAEIATREPLHEDHVLGIGGASTTLASWTPRPVVGRALDIGTGCGVQALHLGTHAGHITVTDLSERALDYARFNAALNGVTWEVVGGSMLDPVAGQQFELIVSNPPFVITPRTPDVPLFEYRDGGAAGDAIVADLVRSIGDHLVPGGIAQFLGNWEVVGDADWRDRVRGWVEGTGLDAWIVQRDVQDPAEYAETWARDGGHHSATVEFSTMYAAWLDDFASRDVTAVGFGVVTLQRPLGDRAPFVHLDEVGGPVASPMGPHILAGIRARTWLAEHTEDELLSVEWSVAPDVTEERHSRPGDEDPSVILLRQGGGLRRTVRLDTAGAALLSVCDGTLAAGAAIGAIALLLDVDERELRPSLVELLRVLVADGLLT</sequence>
<evidence type="ECO:0000259" key="7">
    <source>
        <dbReference type="Pfam" id="PF25004"/>
    </source>
</evidence>
<dbReference type="InterPro" id="IPR029063">
    <property type="entry name" value="SAM-dependent_MTases_sf"/>
</dbReference>
<feature type="domain" description="DUF7059" evidence="6">
    <location>
        <begin position="24"/>
        <end position="108"/>
    </location>
</feature>
<dbReference type="PROSITE" id="PS00092">
    <property type="entry name" value="N6_MTASE"/>
    <property type="match status" value="1"/>
</dbReference>
<gene>
    <name evidence="8" type="ORF">ABEG17_10445</name>
</gene>
<evidence type="ECO:0000256" key="1">
    <source>
        <dbReference type="ARBA" id="ARBA00006149"/>
    </source>
</evidence>
<protein>
    <submittedName>
        <fullName evidence="8">Class I SAM-dependent methyltransferase</fullName>
    </submittedName>
</protein>
<dbReference type="InterPro" id="IPR055487">
    <property type="entry name" value="DUF7059"/>
</dbReference>
<comment type="similarity">
    <text evidence="1">Belongs to the eukaryotic/archaeal PrmC-related family.</text>
</comment>
<dbReference type="Pfam" id="PF05175">
    <property type="entry name" value="MTS"/>
    <property type="match status" value="1"/>
</dbReference>
<dbReference type="GO" id="GO:0003676">
    <property type="term" value="F:nucleic acid binding"/>
    <property type="evidence" value="ECO:0007669"/>
    <property type="project" value="InterPro"/>
</dbReference>
<dbReference type="AlphaFoldDB" id="A0AAU7JP72"/>
<dbReference type="CDD" id="cd02440">
    <property type="entry name" value="AdoMet_MTases"/>
    <property type="match status" value="1"/>
</dbReference>
<dbReference type="GO" id="GO:0035657">
    <property type="term" value="C:eRF1 methyltransferase complex"/>
    <property type="evidence" value="ECO:0007669"/>
    <property type="project" value="TreeGrafter"/>
</dbReference>
<dbReference type="SUPFAM" id="SSF53335">
    <property type="entry name" value="S-adenosyl-L-methionine-dependent methyltransferases"/>
    <property type="match status" value="1"/>
</dbReference>
<dbReference type="GO" id="GO:0008276">
    <property type="term" value="F:protein methyltransferase activity"/>
    <property type="evidence" value="ECO:0007669"/>
    <property type="project" value="TreeGrafter"/>
</dbReference>
<evidence type="ECO:0000256" key="2">
    <source>
        <dbReference type="ARBA" id="ARBA00022603"/>
    </source>
</evidence>
<dbReference type="InterPro" id="IPR056684">
    <property type="entry name" value="DUF7782"/>
</dbReference>
<evidence type="ECO:0000313" key="8">
    <source>
        <dbReference type="EMBL" id="XBO42012.1"/>
    </source>
</evidence>
<proteinExistence type="inferred from homology"/>
<dbReference type="GO" id="GO:0008757">
    <property type="term" value="F:S-adenosylmethionine-dependent methyltransferase activity"/>
    <property type="evidence" value="ECO:0007669"/>
    <property type="project" value="TreeGrafter"/>
</dbReference>
<feature type="domain" description="Methyltransferase small" evidence="5">
    <location>
        <begin position="148"/>
        <end position="236"/>
    </location>
</feature>
<dbReference type="GO" id="GO:0008170">
    <property type="term" value="F:N-methyltransferase activity"/>
    <property type="evidence" value="ECO:0007669"/>
    <property type="project" value="UniProtKB-ARBA"/>
</dbReference>
<dbReference type="PANTHER" id="PTHR45875">
    <property type="entry name" value="METHYLTRANSFERASE N6AMT1"/>
    <property type="match status" value="1"/>
</dbReference>
<dbReference type="InterPro" id="IPR002052">
    <property type="entry name" value="DNA_methylase_N6_adenine_CS"/>
</dbReference>
<dbReference type="InterPro" id="IPR052190">
    <property type="entry name" value="Euk-Arch_PrmC-MTase"/>
</dbReference>
<reference evidence="8" key="1">
    <citation type="submission" date="2024-05" db="EMBL/GenBank/DDBJ databases">
        <authorList>
            <person name="Kim S."/>
            <person name="Heo J."/>
            <person name="Choi H."/>
            <person name="Choi Y."/>
            <person name="Kwon S.-W."/>
            <person name="Kim Y."/>
        </authorList>
    </citation>
    <scope>NUCLEOTIDE SEQUENCE</scope>
    <source>
        <strain evidence="8">KACC 23699</strain>
    </source>
</reference>
<evidence type="ECO:0000256" key="3">
    <source>
        <dbReference type="ARBA" id="ARBA00022679"/>
    </source>
</evidence>
<dbReference type="GO" id="GO:0032259">
    <property type="term" value="P:methylation"/>
    <property type="evidence" value="ECO:0007669"/>
    <property type="project" value="UniProtKB-KW"/>
</dbReference>
<evidence type="ECO:0000259" key="5">
    <source>
        <dbReference type="Pfam" id="PF05175"/>
    </source>
</evidence>
<dbReference type="RefSeq" id="WP_406829416.1">
    <property type="nucleotide sequence ID" value="NZ_CP157483.1"/>
</dbReference>
<dbReference type="EMBL" id="CP157483">
    <property type="protein sequence ID" value="XBO42012.1"/>
    <property type="molecule type" value="Genomic_DNA"/>
</dbReference>
<keyword evidence="2 8" id="KW-0489">Methyltransferase</keyword>
<dbReference type="InterPro" id="IPR007848">
    <property type="entry name" value="Small_mtfrase_dom"/>
</dbReference>
<dbReference type="Pfam" id="PF23186">
    <property type="entry name" value="DUF7059"/>
    <property type="match status" value="1"/>
</dbReference>
<keyword evidence="4" id="KW-0949">S-adenosyl-L-methionine</keyword>
<keyword evidence="3" id="KW-0808">Transferase</keyword>
<dbReference type="PANTHER" id="PTHR45875:SF1">
    <property type="entry name" value="METHYLTRANSFERASE N6AMT1"/>
    <property type="match status" value="1"/>
</dbReference>
<organism evidence="8">
    <name type="scientific">Pedococcus sp. KACC 23699</name>
    <dbReference type="NCBI Taxonomy" id="3149228"/>
    <lineage>
        <taxon>Bacteria</taxon>
        <taxon>Bacillati</taxon>
        <taxon>Actinomycetota</taxon>
        <taxon>Actinomycetes</taxon>
        <taxon>Micrococcales</taxon>
        <taxon>Intrasporangiaceae</taxon>
        <taxon>Pedococcus</taxon>
    </lineage>
</organism>
<evidence type="ECO:0000256" key="4">
    <source>
        <dbReference type="ARBA" id="ARBA00022691"/>
    </source>
</evidence>
<accession>A0AAU7JP72</accession>
<feature type="domain" description="DUF7782" evidence="7">
    <location>
        <begin position="396"/>
        <end position="500"/>
    </location>
</feature>
<name>A0AAU7JP72_9MICO</name>
<dbReference type="Gene3D" id="3.40.50.150">
    <property type="entry name" value="Vaccinia Virus protein VP39"/>
    <property type="match status" value="1"/>
</dbReference>
<evidence type="ECO:0000259" key="6">
    <source>
        <dbReference type="Pfam" id="PF23186"/>
    </source>
</evidence>